<protein>
    <submittedName>
        <fullName evidence="2">Coiled-coil domain-containing protein 40</fullName>
    </submittedName>
</protein>
<dbReference type="AlphaFoldDB" id="A0ABD2QEL3"/>
<gene>
    <name evidence="2" type="primary">CCDC40_2</name>
    <name evidence="2" type="ORF">Ciccas_004582</name>
</gene>
<reference evidence="2 3" key="1">
    <citation type="submission" date="2024-11" db="EMBL/GenBank/DDBJ databases">
        <title>Adaptive evolution of stress response genes in parasites aligns with host niche diversity.</title>
        <authorList>
            <person name="Hahn C."/>
            <person name="Resl P."/>
        </authorList>
    </citation>
    <scope>NUCLEOTIDE SEQUENCE [LARGE SCALE GENOMIC DNA]</scope>
    <source>
        <strain evidence="2">EGGRZ-B1_66</strain>
        <tissue evidence="2">Body</tissue>
    </source>
</reference>
<evidence type="ECO:0000313" key="3">
    <source>
        <dbReference type="Proteomes" id="UP001626550"/>
    </source>
</evidence>
<keyword evidence="1" id="KW-0175">Coiled coil</keyword>
<name>A0ABD2QEL3_9PLAT</name>
<comment type="caution">
    <text evidence="2">The sequence shown here is derived from an EMBL/GenBank/DDBJ whole genome shotgun (WGS) entry which is preliminary data.</text>
</comment>
<evidence type="ECO:0000313" key="2">
    <source>
        <dbReference type="EMBL" id="KAL3316761.1"/>
    </source>
</evidence>
<dbReference type="EMBL" id="JBJKFK010000485">
    <property type="protein sequence ID" value="KAL3316761.1"/>
    <property type="molecule type" value="Genomic_DNA"/>
</dbReference>
<accession>A0ABD2QEL3</accession>
<sequence>MKRNCDNLHSSIMRLNANINKHKGQADVLKNARYVEEMNFVRILKEKEVETEDMQQKLQNLKREKENLMEELLDVE</sequence>
<feature type="coiled-coil region" evidence="1">
    <location>
        <begin position="12"/>
        <end position="75"/>
    </location>
</feature>
<dbReference type="PANTHER" id="PTHR16275:SF8">
    <property type="entry name" value="COILED-COIL DOMAIN-CONTAINING PROTEIN 40"/>
    <property type="match status" value="1"/>
</dbReference>
<keyword evidence="3" id="KW-1185">Reference proteome</keyword>
<dbReference type="InterPro" id="IPR037386">
    <property type="entry name" value="CCDC40"/>
</dbReference>
<dbReference type="PANTHER" id="PTHR16275">
    <property type="entry name" value="COILED-COIL DOMAIN-CONTAINING PROTEIN 40"/>
    <property type="match status" value="1"/>
</dbReference>
<dbReference type="Proteomes" id="UP001626550">
    <property type="component" value="Unassembled WGS sequence"/>
</dbReference>
<evidence type="ECO:0000256" key="1">
    <source>
        <dbReference type="SAM" id="Coils"/>
    </source>
</evidence>
<organism evidence="2 3">
    <name type="scientific">Cichlidogyrus casuarinus</name>
    <dbReference type="NCBI Taxonomy" id="1844966"/>
    <lineage>
        <taxon>Eukaryota</taxon>
        <taxon>Metazoa</taxon>
        <taxon>Spiralia</taxon>
        <taxon>Lophotrochozoa</taxon>
        <taxon>Platyhelminthes</taxon>
        <taxon>Monogenea</taxon>
        <taxon>Monopisthocotylea</taxon>
        <taxon>Dactylogyridea</taxon>
        <taxon>Ancyrocephalidae</taxon>
        <taxon>Cichlidogyrus</taxon>
    </lineage>
</organism>
<proteinExistence type="predicted"/>